<keyword evidence="3" id="KW-1185">Reference proteome</keyword>
<evidence type="ECO:0000313" key="2">
    <source>
        <dbReference type="EMBL" id="MBF2709534.1"/>
    </source>
</evidence>
<dbReference type="Proteomes" id="UP000646211">
    <property type="component" value="Unassembled WGS sequence"/>
</dbReference>
<keyword evidence="1" id="KW-1133">Transmembrane helix</keyword>
<dbReference type="EMBL" id="JADHEC010000034">
    <property type="protein sequence ID" value="MBF2709534.1"/>
    <property type="molecule type" value="Genomic_DNA"/>
</dbReference>
<dbReference type="Pfam" id="PF11391">
    <property type="entry name" value="DUF2798"/>
    <property type="match status" value="1"/>
</dbReference>
<evidence type="ECO:0000256" key="1">
    <source>
        <dbReference type="SAM" id="Phobius"/>
    </source>
</evidence>
<name>A0A930Y1I8_9FLAO</name>
<keyword evidence="1" id="KW-0812">Transmembrane</keyword>
<evidence type="ECO:0000313" key="3">
    <source>
        <dbReference type="Proteomes" id="UP000646211"/>
    </source>
</evidence>
<sequence length="64" mass="7304">MIIKSTLVIALIVTSYITFTLVAVNVGFVQNFIYIWLRSWLIAFILAVPSLLYVAPVIRKKFKS</sequence>
<protein>
    <submittedName>
        <fullName evidence="2">DUF2798 domain-containing protein</fullName>
    </submittedName>
</protein>
<dbReference type="AlphaFoldDB" id="A0A930Y1I8"/>
<proteinExistence type="predicted"/>
<keyword evidence="1" id="KW-0472">Membrane</keyword>
<comment type="caution">
    <text evidence="2">The sequence shown here is derived from an EMBL/GenBank/DDBJ whole genome shotgun (WGS) entry which is preliminary data.</text>
</comment>
<dbReference type="InterPro" id="IPR021529">
    <property type="entry name" value="DUF2798"/>
</dbReference>
<organism evidence="2 3">
    <name type="scientific">Flavobacterium soyangense</name>
    <dbReference type="NCBI Taxonomy" id="2023265"/>
    <lineage>
        <taxon>Bacteria</taxon>
        <taxon>Pseudomonadati</taxon>
        <taxon>Bacteroidota</taxon>
        <taxon>Flavobacteriia</taxon>
        <taxon>Flavobacteriales</taxon>
        <taxon>Flavobacteriaceae</taxon>
        <taxon>Flavobacterium</taxon>
    </lineage>
</organism>
<accession>A0A930Y1I8</accession>
<reference evidence="2" key="1">
    <citation type="submission" date="2020-11" db="EMBL/GenBank/DDBJ databases">
        <title>Genome of Flavobacterium soyangense.</title>
        <authorList>
            <person name="Liu Q."/>
            <person name="Xin Y.-H."/>
        </authorList>
    </citation>
    <scope>NUCLEOTIDE SEQUENCE</scope>
    <source>
        <strain evidence="2">CGMCC 1.13493</strain>
    </source>
</reference>
<feature type="transmembrane region" description="Helical" evidence="1">
    <location>
        <begin position="35"/>
        <end position="55"/>
    </location>
</feature>
<dbReference type="RefSeq" id="WP_194312774.1">
    <property type="nucleotide sequence ID" value="NZ_JADHEC010000034.1"/>
</dbReference>
<feature type="transmembrane region" description="Helical" evidence="1">
    <location>
        <begin position="7"/>
        <end position="29"/>
    </location>
</feature>
<gene>
    <name evidence="2" type="ORF">IR213_13180</name>
</gene>